<reference evidence="13 14" key="2">
    <citation type="submission" date="2024-03" db="EMBL/GenBank/DDBJ databases">
        <title>Complete genome sequence of the green alga Chloropicon roscoffensis RCC1871.</title>
        <authorList>
            <person name="Lemieux C."/>
            <person name="Pombert J.-F."/>
            <person name="Otis C."/>
            <person name="Turmel M."/>
        </authorList>
    </citation>
    <scope>NUCLEOTIDE SEQUENCE [LARGE SCALE GENOMIC DNA]</scope>
    <source>
        <strain evidence="13 14">RCC1871</strain>
    </source>
</reference>
<evidence type="ECO:0000313" key="13">
    <source>
        <dbReference type="EMBL" id="WZN63763.1"/>
    </source>
</evidence>
<evidence type="ECO:0000256" key="6">
    <source>
        <dbReference type="ARBA" id="ARBA00022842"/>
    </source>
</evidence>
<evidence type="ECO:0000313" key="14">
    <source>
        <dbReference type="Proteomes" id="UP001472866"/>
    </source>
</evidence>
<dbReference type="EMBL" id="HBHZ01011416">
    <property type="protein sequence ID" value="CAE0195723.1"/>
    <property type="molecule type" value="Transcribed_RNA"/>
</dbReference>
<dbReference type="GO" id="GO:0046872">
    <property type="term" value="F:metal ion binding"/>
    <property type="evidence" value="ECO:0007669"/>
    <property type="project" value="UniProtKB-KW"/>
</dbReference>
<dbReference type="EC" id="3.1.3.16" evidence="3"/>
<dbReference type="InterPro" id="IPR000222">
    <property type="entry name" value="PP2C_BS"/>
</dbReference>
<gene>
    <name evidence="12" type="ORF">CROS1456_LOCUS8820</name>
    <name evidence="13" type="ORF">HKI87_08g53140</name>
</gene>
<comment type="cofactor">
    <cofactor evidence="2">
        <name>Mg(2+)</name>
        <dbReference type="ChEBI" id="CHEBI:18420"/>
    </cofactor>
</comment>
<dbReference type="Pfam" id="PF00481">
    <property type="entry name" value="PP2C"/>
    <property type="match status" value="2"/>
</dbReference>
<evidence type="ECO:0000256" key="1">
    <source>
        <dbReference type="ARBA" id="ARBA00001936"/>
    </source>
</evidence>
<proteinExistence type="inferred from homology"/>
<dbReference type="Proteomes" id="UP001472866">
    <property type="component" value="Chromosome 08"/>
</dbReference>
<evidence type="ECO:0000256" key="2">
    <source>
        <dbReference type="ARBA" id="ARBA00001946"/>
    </source>
</evidence>
<evidence type="ECO:0000256" key="10">
    <source>
        <dbReference type="SAM" id="MobiDB-lite"/>
    </source>
</evidence>
<sequence>MGAYLTTPITEKHGEEGENEYFEYGVSSMQGWRIDMEDAHLACVDAETGDKISGIYGVFDGHGGREVAQFCSRHLLEVWKSSKGLQEGKVPESLAETFLGMDDLMRKESSYKELNDLAKKPEVNAGPAGLGAGDEEGVGFSQAQVKELLMGIRRGVREAADGPDGEDADAGSREPKETDSGERILAGPSAGCTAVVAVITGGDLVVANAGDSRCIFCRKGRAVAMSRDHKPLDHDESARIFAAGGYVQDGRVNGSLNLSRALGDMEYKQRSDLSPKQHAVTAFPEIFKCKIHKDDEFVILACDGIWDVMTNQEAVDFVRERIGKLPLQKICEEICDFCLAPDTAGVGKGCDNMTVMVVSLKAPVRSGDELSDPTKVVV</sequence>
<keyword evidence="5 9" id="KW-0378">Hydrolase</keyword>
<dbReference type="AlphaFoldDB" id="A0A7S3CGB8"/>
<accession>A0A7S3CGB8</accession>
<evidence type="ECO:0000256" key="4">
    <source>
        <dbReference type="ARBA" id="ARBA00022723"/>
    </source>
</evidence>
<dbReference type="PROSITE" id="PS51746">
    <property type="entry name" value="PPM_2"/>
    <property type="match status" value="1"/>
</dbReference>
<dbReference type="SUPFAM" id="SSF81606">
    <property type="entry name" value="PP2C-like"/>
    <property type="match status" value="1"/>
</dbReference>
<evidence type="ECO:0000313" key="12">
    <source>
        <dbReference type="EMBL" id="CAE0195723.1"/>
    </source>
</evidence>
<dbReference type="GO" id="GO:0004722">
    <property type="term" value="F:protein serine/threonine phosphatase activity"/>
    <property type="evidence" value="ECO:0007669"/>
    <property type="project" value="UniProtKB-EC"/>
</dbReference>
<comment type="similarity">
    <text evidence="9">Belongs to the PP2C family.</text>
</comment>
<keyword evidence="6" id="KW-0460">Magnesium</keyword>
<evidence type="ECO:0000259" key="11">
    <source>
        <dbReference type="PROSITE" id="PS51746"/>
    </source>
</evidence>
<feature type="compositionally biased region" description="Basic and acidic residues" evidence="10">
    <location>
        <begin position="170"/>
        <end position="182"/>
    </location>
</feature>
<evidence type="ECO:0000256" key="7">
    <source>
        <dbReference type="ARBA" id="ARBA00022912"/>
    </source>
</evidence>
<evidence type="ECO:0000256" key="8">
    <source>
        <dbReference type="ARBA" id="ARBA00023211"/>
    </source>
</evidence>
<dbReference type="CDD" id="cd00143">
    <property type="entry name" value="PP2Cc"/>
    <property type="match status" value="1"/>
</dbReference>
<dbReference type="PANTHER" id="PTHR13832:SF840">
    <property type="entry name" value="PROTEIN PHOSPHATASE 2C 60-RELATED"/>
    <property type="match status" value="1"/>
</dbReference>
<organism evidence="12">
    <name type="scientific">Chloropicon roscoffensis</name>
    <dbReference type="NCBI Taxonomy" id="1461544"/>
    <lineage>
        <taxon>Eukaryota</taxon>
        <taxon>Viridiplantae</taxon>
        <taxon>Chlorophyta</taxon>
        <taxon>Chloropicophyceae</taxon>
        <taxon>Chloropicales</taxon>
        <taxon>Chloropicaceae</taxon>
        <taxon>Chloropicon</taxon>
    </lineage>
</organism>
<reference evidence="12" key="1">
    <citation type="submission" date="2021-01" db="EMBL/GenBank/DDBJ databases">
        <authorList>
            <person name="Corre E."/>
            <person name="Pelletier E."/>
            <person name="Niang G."/>
            <person name="Scheremetjew M."/>
            <person name="Finn R."/>
            <person name="Kale V."/>
            <person name="Holt S."/>
            <person name="Cochrane G."/>
            <person name="Meng A."/>
            <person name="Brown T."/>
            <person name="Cohen L."/>
        </authorList>
    </citation>
    <scope>NUCLEOTIDE SEQUENCE</scope>
    <source>
        <strain evidence="12">RCC1871</strain>
    </source>
</reference>
<feature type="region of interest" description="Disordered" evidence="10">
    <location>
        <begin position="156"/>
        <end position="185"/>
    </location>
</feature>
<dbReference type="EMBL" id="CP151508">
    <property type="protein sequence ID" value="WZN63763.1"/>
    <property type="molecule type" value="Genomic_DNA"/>
</dbReference>
<dbReference type="InterPro" id="IPR015655">
    <property type="entry name" value="PP2C"/>
</dbReference>
<keyword evidence="8" id="KW-0464">Manganese</keyword>
<name>A0A7S3CGB8_9CHLO</name>
<protein>
    <recommendedName>
        <fullName evidence="3">protein-serine/threonine phosphatase</fullName>
        <ecNumber evidence="3">3.1.3.16</ecNumber>
    </recommendedName>
</protein>
<dbReference type="PANTHER" id="PTHR13832">
    <property type="entry name" value="PROTEIN PHOSPHATASE 2C"/>
    <property type="match status" value="1"/>
</dbReference>
<dbReference type="PROSITE" id="PS01032">
    <property type="entry name" value="PPM_1"/>
    <property type="match status" value="1"/>
</dbReference>
<dbReference type="InterPro" id="IPR001932">
    <property type="entry name" value="PPM-type_phosphatase-like_dom"/>
</dbReference>
<keyword evidence="7 9" id="KW-0904">Protein phosphatase</keyword>
<dbReference type="SMART" id="SM00332">
    <property type="entry name" value="PP2Cc"/>
    <property type="match status" value="1"/>
</dbReference>
<feature type="domain" description="PPM-type phosphatase" evidence="11">
    <location>
        <begin position="23"/>
        <end position="360"/>
    </location>
</feature>
<dbReference type="InterPro" id="IPR036457">
    <property type="entry name" value="PPM-type-like_dom_sf"/>
</dbReference>
<dbReference type="Gene3D" id="3.60.40.10">
    <property type="entry name" value="PPM-type phosphatase domain"/>
    <property type="match status" value="1"/>
</dbReference>
<comment type="cofactor">
    <cofactor evidence="1">
        <name>Mn(2+)</name>
        <dbReference type="ChEBI" id="CHEBI:29035"/>
    </cofactor>
</comment>
<keyword evidence="14" id="KW-1185">Reference proteome</keyword>
<evidence type="ECO:0000256" key="3">
    <source>
        <dbReference type="ARBA" id="ARBA00013081"/>
    </source>
</evidence>
<keyword evidence="4" id="KW-0479">Metal-binding</keyword>
<evidence type="ECO:0000256" key="5">
    <source>
        <dbReference type="ARBA" id="ARBA00022801"/>
    </source>
</evidence>
<evidence type="ECO:0000256" key="9">
    <source>
        <dbReference type="RuleBase" id="RU003465"/>
    </source>
</evidence>